<accession>A0A8X6YE27</accession>
<comment type="caution">
    <text evidence="1">The sequence shown here is derived from an EMBL/GenBank/DDBJ whole genome shotgun (WGS) entry which is preliminary data.</text>
</comment>
<dbReference type="AlphaFoldDB" id="A0A8X6YE27"/>
<dbReference type="Proteomes" id="UP000886998">
    <property type="component" value="Unassembled WGS sequence"/>
</dbReference>
<dbReference type="EMBL" id="BMAV01017476">
    <property type="protein sequence ID" value="GFY69150.1"/>
    <property type="molecule type" value="Genomic_DNA"/>
</dbReference>
<gene>
    <name evidence="1" type="ORF">TNIN_359341</name>
</gene>
<evidence type="ECO:0000313" key="1">
    <source>
        <dbReference type="EMBL" id="GFY69150.1"/>
    </source>
</evidence>
<organism evidence="1 2">
    <name type="scientific">Trichonephila inaurata madagascariensis</name>
    <dbReference type="NCBI Taxonomy" id="2747483"/>
    <lineage>
        <taxon>Eukaryota</taxon>
        <taxon>Metazoa</taxon>
        <taxon>Ecdysozoa</taxon>
        <taxon>Arthropoda</taxon>
        <taxon>Chelicerata</taxon>
        <taxon>Arachnida</taxon>
        <taxon>Araneae</taxon>
        <taxon>Araneomorphae</taxon>
        <taxon>Entelegynae</taxon>
        <taxon>Araneoidea</taxon>
        <taxon>Nephilidae</taxon>
        <taxon>Trichonephila</taxon>
        <taxon>Trichonephila inaurata</taxon>
    </lineage>
</organism>
<proteinExistence type="predicted"/>
<reference evidence="1" key="1">
    <citation type="submission" date="2020-08" db="EMBL/GenBank/DDBJ databases">
        <title>Multicomponent nature underlies the extraordinary mechanical properties of spider dragline silk.</title>
        <authorList>
            <person name="Kono N."/>
            <person name="Nakamura H."/>
            <person name="Mori M."/>
            <person name="Yoshida Y."/>
            <person name="Ohtoshi R."/>
            <person name="Malay A.D."/>
            <person name="Moran D.A.P."/>
            <person name="Tomita M."/>
            <person name="Numata K."/>
            <person name="Arakawa K."/>
        </authorList>
    </citation>
    <scope>NUCLEOTIDE SEQUENCE</scope>
</reference>
<dbReference type="OrthoDB" id="6471071at2759"/>
<evidence type="ECO:0000313" key="2">
    <source>
        <dbReference type="Proteomes" id="UP000886998"/>
    </source>
</evidence>
<name>A0A8X6YE27_9ARAC</name>
<sequence length="108" mass="12395">MVSLWYSYDSVLTSGILSSSKTPTPLIDTYRFVSTCEMNCGIPGWNILGRMFWSSSHGRLDSLLLTPCDFFILVYVEELIYVPPLHQSLVERKECVRVAKQTIDRIMQ</sequence>
<keyword evidence="2" id="KW-1185">Reference proteome</keyword>
<protein>
    <submittedName>
        <fullName evidence="1">Uncharacterized protein</fullName>
    </submittedName>
</protein>